<dbReference type="AlphaFoldDB" id="A0A2A5QXN4"/>
<comment type="caution">
    <text evidence="2">The sequence shown here is derived from an EMBL/GenBank/DDBJ whole genome shotgun (WGS) entry which is preliminary data.</text>
</comment>
<evidence type="ECO:0000313" key="2">
    <source>
        <dbReference type="EMBL" id="PCR91564.1"/>
    </source>
</evidence>
<feature type="region of interest" description="Disordered" evidence="1">
    <location>
        <begin position="40"/>
        <end position="84"/>
    </location>
</feature>
<reference evidence="2 3" key="1">
    <citation type="submission" date="2017-09" db="EMBL/GenBank/DDBJ databases">
        <title>Genome sequences of Natrinema ejinorence JCM 13890T.</title>
        <authorList>
            <person name="Roh S.W."/>
            <person name="Kim Y.B."/>
            <person name="Kim J.Y."/>
        </authorList>
    </citation>
    <scope>NUCLEOTIDE SEQUENCE [LARGE SCALE GENOMIC DNA]</scope>
    <source>
        <strain evidence="2 3">JCM 13890</strain>
    </source>
</reference>
<dbReference type="OrthoDB" id="327300at2157"/>
<feature type="region of interest" description="Disordered" evidence="1">
    <location>
        <begin position="1"/>
        <end position="25"/>
    </location>
</feature>
<organism evidence="2 3">
    <name type="scientific">Natrinema ejinorense</name>
    <dbReference type="NCBI Taxonomy" id="373386"/>
    <lineage>
        <taxon>Archaea</taxon>
        <taxon>Methanobacteriati</taxon>
        <taxon>Methanobacteriota</taxon>
        <taxon>Stenosarchaea group</taxon>
        <taxon>Halobacteria</taxon>
        <taxon>Halobacteriales</taxon>
        <taxon>Natrialbaceae</taxon>
        <taxon>Natrinema</taxon>
    </lineage>
</organism>
<feature type="compositionally biased region" description="Acidic residues" evidence="1">
    <location>
        <begin position="75"/>
        <end position="84"/>
    </location>
</feature>
<sequence>MFELRNWSPRQRDSESSTTTTAVSRRRVLQGGAVTTVLTTAGCLGDTLTADDDAADGDGSTSDGSSSDGDSTNADGDDADGDESATLEDELRPLIDDYLDAAAAEDTETIATLSHGSSPLHPGDWEDAGWEFQGDAYEDVDGYEIERVAENAAVEDVSDLEFVEFWFEDDGLAEAIGSEEIAIVEVASDDLEAEDLDVWVFVTEDEEWTVFFVGTEDETPADPTAAFEDPIEDEGNDVVAKIDWEFDQDNLGEETEWARVHLTDSPGVDADTVRIESTIAGTEIEFYNDENGAVSSTWAGATGTVELNPDGDQIVVTAIDGDEERVVHRQHYEP</sequence>
<protein>
    <submittedName>
        <fullName evidence="2">Uncharacterized protein</fullName>
    </submittedName>
</protein>
<keyword evidence="3" id="KW-1185">Reference proteome</keyword>
<dbReference type="EMBL" id="NXNI01000001">
    <property type="protein sequence ID" value="PCR91564.1"/>
    <property type="molecule type" value="Genomic_DNA"/>
</dbReference>
<evidence type="ECO:0000313" key="3">
    <source>
        <dbReference type="Proteomes" id="UP000219689"/>
    </source>
</evidence>
<proteinExistence type="predicted"/>
<gene>
    <name evidence="2" type="ORF">CP557_14115</name>
</gene>
<name>A0A2A5QXN4_9EURY</name>
<accession>A0A2A5QXN4</accession>
<feature type="compositionally biased region" description="Low complexity" evidence="1">
    <location>
        <begin position="57"/>
        <end position="74"/>
    </location>
</feature>
<evidence type="ECO:0000256" key="1">
    <source>
        <dbReference type="SAM" id="MobiDB-lite"/>
    </source>
</evidence>
<dbReference type="Proteomes" id="UP000219689">
    <property type="component" value="Unassembled WGS sequence"/>
</dbReference>